<evidence type="ECO:0000313" key="2">
    <source>
        <dbReference type="Proteomes" id="UP000663882"/>
    </source>
</evidence>
<accession>A0A815LAW5</accession>
<reference evidence="1" key="1">
    <citation type="submission" date="2021-02" db="EMBL/GenBank/DDBJ databases">
        <authorList>
            <person name="Nowell W R."/>
        </authorList>
    </citation>
    <scope>NUCLEOTIDE SEQUENCE</scope>
</reference>
<name>A0A815LAW5_9BILA</name>
<evidence type="ECO:0000313" key="1">
    <source>
        <dbReference type="EMBL" id="CAF1405493.1"/>
    </source>
</evidence>
<proteinExistence type="predicted"/>
<dbReference type="EMBL" id="CAJNOO010005133">
    <property type="protein sequence ID" value="CAF1405493.1"/>
    <property type="molecule type" value="Genomic_DNA"/>
</dbReference>
<dbReference type="AlphaFoldDB" id="A0A815LAW5"/>
<organism evidence="1 2">
    <name type="scientific">Rotaria sordida</name>
    <dbReference type="NCBI Taxonomy" id="392033"/>
    <lineage>
        <taxon>Eukaryota</taxon>
        <taxon>Metazoa</taxon>
        <taxon>Spiralia</taxon>
        <taxon>Gnathifera</taxon>
        <taxon>Rotifera</taxon>
        <taxon>Eurotatoria</taxon>
        <taxon>Bdelloidea</taxon>
        <taxon>Philodinida</taxon>
        <taxon>Philodinidae</taxon>
        <taxon>Rotaria</taxon>
    </lineage>
</organism>
<gene>
    <name evidence="1" type="ORF">RFH988_LOCUS35025</name>
</gene>
<feature type="non-terminal residue" evidence="1">
    <location>
        <position position="1"/>
    </location>
</feature>
<dbReference type="Proteomes" id="UP000663882">
    <property type="component" value="Unassembled WGS sequence"/>
</dbReference>
<dbReference type="OrthoDB" id="10022324at2759"/>
<sequence length="56" mass="6587">DKHSKQHVKKILQFDSKLTPYNAKNGIEDRMYDPTRVVCVTNDDDTITKVPFYNCR</sequence>
<comment type="caution">
    <text evidence="1">The sequence shown here is derived from an EMBL/GenBank/DDBJ whole genome shotgun (WGS) entry which is preliminary data.</text>
</comment>
<protein>
    <submittedName>
        <fullName evidence="1">Uncharacterized protein</fullName>
    </submittedName>
</protein>